<evidence type="ECO:0000256" key="11">
    <source>
        <dbReference type="ARBA" id="ARBA00023303"/>
    </source>
</evidence>
<feature type="domain" description="Ionotropic glutamate receptor L-glutamate and glycine-binding" evidence="14">
    <location>
        <begin position="221"/>
        <end position="283"/>
    </location>
</feature>
<reference evidence="15" key="2">
    <citation type="submission" date="2020-05" db="UniProtKB">
        <authorList>
            <consortium name="EnsemblMetazoa"/>
        </authorList>
    </citation>
    <scope>IDENTIFICATION</scope>
    <source>
        <strain evidence="15">WRAIR2</strain>
    </source>
</reference>
<dbReference type="VEuPathDB" id="VectorBase:ADIR000871"/>
<dbReference type="Gene3D" id="1.10.287.70">
    <property type="match status" value="2"/>
</dbReference>
<dbReference type="EnsemblMetazoa" id="ADIR000871-RA">
    <property type="protein sequence ID" value="ADIR000871-PA"/>
    <property type="gene ID" value="ADIR000871"/>
</dbReference>
<keyword evidence="16" id="KW-1185">Reference proteome</keyword>
<evidence type="ECO:0000256" key="2">
    <source>
        <dbReference type="ARBA" id="ARBA00022448"/>
    </source>
</evidence>
<keyword evidence="5 12" id="KW-1133">Transmembrane helix</keyword>
<keyword evidence="4 12" id="KW-0812">Transmembrane</keyword>
<keyword evidence="2" id="KW-0813">Transport</keyword>
<feature type="transmembrane region" description="Helical" evidence="12">
    <location>
        <begin position="1013"/>
        <end position="1035"/>
    </location>
</feature>
<reference evidence="16" key="1">
    <citation type="submission" date="2013-03" db="EMBL/GenBank/DDBJ databases">
        <title>The Genome Sequence of Anopheles dirus WRAIR2.</title>
        <authorList>
            <consortium name="The Broad Institute Genomics Platform"/>
            <person name="Neafsey D.E."/>
            <person name="Walton C."/>
            <person name="Walker B."/>
            <person name="Young S.K."/>
            <person name="Zeng Q."/>
            <person name="Gargeya S."/>
            <person name="Fitzgerald M."/>
            <person name="Haas B."/>
            <person name="Abouelleil A."/>
            <person name="Allen A.W."/>
            <person name="Alvarado L."/>
            <person name="Arachchi H.M."/>
            <person name="Berlin A.M."/>
            <person name="Chapman S.B."/>
            <person name="Gainer-Dewar J."/>
            <person name="Goldberg J."/>
            <person name="Griggs A."/>
            <person name="Gujja S."/>
            <person name="Hansen M."/>
            <person name="Howarth C."/>
            <person name="Imamovic A."/>
            <person name="Ireland A."/>
            <person name="Larimer J."/>
            <person name="McCowan C."/>
            <person name="Murphy C."/>
            <person name="Pearson M."/>
            <person name="Poon T.W."/>
            <person name="Priest M."/>
            <person name="Roberts A."/>
            <person name="Saif S."/>
            <person name="Shea T."/>
            <person name="Sisk P."/>
            <person name="Sykes S."/>
            <person name="Wortman J."/>
            <person name="Nusbaum C."/>
            <person name="Birren B."/>
        </authorList>
    </citation>
    <scope>NUCLEOTIDE SEQUENCE [LARGE SCALE GENOMIC DNA]</scope>
    <source>
        <strain evidence="16">WRAIR2</strain>
    </source>
</reference>
<dbReference type="SMART" id="SM00918">
    <property type="entry name" value="Lig_chan-Glu_bd"/>
    <property type="match status" value="2"/>
</dbReference>
<evidence type="ECO:0000256" key="13">
    <source>
        <dbReference type="SAM" id="SignalP"/>
    </source>
</evidence>
<keyword evidence="6" id="KW-0406">Ion transport</keyword>
<feature type="transmembrane region" description="Helical" evidence="12">
    <location>
        <begin position="338"/>
        <end position="356"/>
    </location>
</feature>
<evidence type="ECO:0000256" key="7">
    <source>
        <dbReference type="ARBA" id="ARBA00023136"/>
    </source>
</evidence>
<dbReference type="GO" id="GO:0015276">
    <property type="term" value="F:ligand-gated monoatomic ion channel activity"/>
    <property type="evidence" value="ECO:0007669"/>
    <property type="project" value="InterPro"/>
</dbReference>
<evidence type="ECO:0000256" key="10">
    <source>
        <dbReference type="ARBA" id="ARBA00023286"/>
    </source>
</evidence>
<evidence type="ECO:0000259" key="14">
    <source>
        <dbReference type="SMART" id="SM00918"/>
    </source>
</evidence>
<organism evidence="15 16">
    <name type="scientific">Anopheles dirus</name>
    <dbReference type="NCBI Taxonomy" id="7168"/>
    <lineage>
        <taxon>Eukaryota</taxon>
        <taxon>Metazoa</taxon>
        <taxon>Ecdysozoa</taxon>
        <taxon>Arthropoda</taxon>
        <taxon>Hexapoda</taxon>
        <taxon>Insecta</taxon>
        <taxon>Pterygota</taxon>
        <taxon>Neoptera</taxon>
        <taxon>Endopterygota</taxon>
        <taxon>Diptera</taxon>
        <taxon>Nematocera</taxon>
        <taxon>Culicoidea</taxon>
        <taxon>Culicidae</taxon>
        <taxon>Anophelinae</taxon>
        <taxon>Anopheles</taxon>
    </lineage>
</organism>
<feature type="signal peptide" evidence="13">
    <location>
        <begin position="1"/>
        <end position="20"/>
    </location>
</feature>
<dbReference type="Gene3D" id="3.40.190.10">
    <property type="entry name" value="Periplasmic binding protein-like II"/>
    <property type="match status" value="2"/>
</dbReference>
<evidence type="ECO:0000256" key="12">
    <source>
        <dbReference type="SAM" id="Phobius"/>
    </source>
</evidence>
<dbReference type="PANTHER" id="PTHR42643:SF30">
    <property type="entry name" value="IONOTROPIC RECEPTOR 40A-RELATED"/>
    <property type="match status" value="1"/>
</dbReference>
<evidence type="ECO:0000256" key="3">
    <source>
        <dbReference type="ARBA" id="ARBA00022475"/>
    </source>
</evidence>
<dbReference type="GO" id="GO:0005886">
    <property type="term" value="C:plasma membrane"/>
    <property type="evidence" value="ECO:0007669"/>
    <property type="project" value="UniProtKB-SubCell"/>
</dbReference>
<accession>A0A182MZR6</accession>
<dbReference type="Proteomes" id="UP000075884">
    <property type="component" value="Unassembled WGS sequence"/>
</dbReference>
<dbReference type="AlphaFoldDB" id="A0A182MZR6"/>
<dbReference type="STRING" id="7168.A0A182MZR6"/>
<dbReference type="SUPFAM" id="SSF53850">
    <property type="entry name" value="Periplasmic binding protein-like II"/>
    <property type="match status" value="2"/>
</dbReference>
<sequence length="1269" mass="143679">MARLLSVLLPTVLLWTGVHPDISLTAGATHGLLLPEVVASVTLRYFRHPFQPVQIYRAASSAHQRLLQRDLLDVVLRAVGARCTVSFATAGGVLRTRAILLGENVEAFERLLDGFSTSRHDYSGRYLLVLTGSGEIQWRRLFEALWRRHIVHVNVLVTRNGTVDAYTYRPYSPQHCGHPVLSLVASYANGSDGTRRNLYPARRLTSLYNCTLQVGTFEAKPYTFLERKVDGYVELGGFEGDLLRLVAHRLQFRVNVTESPNQLQWGSIGPPGNSTGTMKLVQDELVDLVIACMAVDVIRNVYLKPGWAHYTSRVLFAVPQGRPYTGFEKLFRPFRVDVWAALGTVLVGVVAVVVALSCGRRARALRAFVYGPLVSMPLLGALYLLWGGVARHVPRRNFARSLFVIWLLFTFVLRTLYQGSLYLYLQRSATYPPLATLDDIKRSTLHYHMVNIAMRFFVDRPEIGPRARFVPPGLDTLGSLVAGMADRYTDRVVVCPQDMVAYHNKLTKHAGRAIQVTREPITLFPVTIYYPKKSFLTQAFDHEIRAISQSGLMDFWVRNYGDYDFEANRREPRTGGEPRKLTVQHLVGAYELLVAAHLLATVVFLLELESVRVARLRRLLEFCMDIRYVSLFWQALLLQAAGQTPTEPALKRLVVRETVGNHFSEVIVDALNRYYVQNHSSTLVMRLATASPHTHHLQSDIMDEVMQRTSHTIAYEFRSPTAPPRRPRIFNIVFVDGYAAFLQLFRTLDPAHNDFSGYYLIVLTTYGRLLPDTLRRIFAFLWALNVVNVNIATADLQDHTSRQSVLLYTYYPYRSGGRCEQIEPSLLHRFRKGQRVDRTVELFPPKLDNLHRCRVTVCTFQLPPYMLLAERDAAYGGLEGDILTALSRKLNFTVRVVQPADGELWGRTPAPEAEPNSSASGCVRLVLTGRANLTLGRFAIRGDRNLVLKHSRSYYTVRMVFAVPEGREYTPFEKLFRPFARSTWVWVALYLGAALAVIYAVQLSRSRAVREFVYGRGVHTPVLNLIGVTVGGGLLRLPTRNFARTLLLLWMCFCLVVRTCYQGSLFQYLQERKHVAPLQTVDALVQHDYRFYSMLGSGLYLQQLPAVLARITWLPDADESIERLLLALATSRTPATAVFTDVERLAFHNRFRAVRAGPVHMAPTVLVRLPIGIYYPRQSCLANQFDRELDSLLASGYVTYRLAHYVNYDLFGRPVASRQEPTPLTTDHLIGCYETLLALLLAATALLLLELVSRRVEPLRALLTFLQTE</sequence>
<evidence type="ECO:0000256" key="8">
    <source>
        <dbReference type="ARBA" id="ARBA00023170"/>
    </source>
</evidence>
<feature type="domain" description="Ionotropic glutamate receptor L-glutamate and glycine-binding" evidence="14">
    <location>
        <begin position="864"/>
        <end position="928"/>
    </location>
</feature>
<dbReference type="InterPro" id="IPR052192">
    <property type="entry name" value="Insect_Ionotropic_Sensory_Rcpt"/>
</dbReference>
<dbReference type="Pfam" id="PF24061">
    <property type="entry name" value="LBD_receptor"/>
    <property type="match status" value="2"/>
</dbReference>
<feature type="transmembrane region" description="Helical" evidence="12">
    <location>
        <begin position="983"/>
        <end position="1001"/>
    </location>
</feature>
<evidence type="ECO:0000256" key="9">
    <source>
        <dbReference type="ARBA" id="ARBA00023180"/>
    </source>
</evidence>
<protein>
    <recommendedName>
        <fullName evidence="14">Ionotropic glutamate receptor L-glutamate and glycine-binding domain-containing protein</fullName>
    </recommendedName>
</protein>
<keyword evidence="8" id="KW-0675">Receptor</keyword>
<keyword evidence="13" id="KW-0732">Signal</keyword>
<comment type="subcellular location">
    <subcellularLocation>
        <location evidence="1">Cell membrane</location>
        <topology evidence="1">Multi-pass membrane protein</topology>
    </subcellularLocation>
</comment>
<dbReference type="InterPro" id="IPR019594">
    <property type="entry name" value="Glu/Gly-bd"/>
</dbReference>
<feature type="transmembrane region" description="Helical" evidence="12">
    <location>
        <begin position="587"/>
        <end position="606"/>
    </location>
</feature>
<feature type="transmembrane region" description="Helical" evidence="12">
    <location>
        <begin position="368"/>
        <end position="386"/>
    </location>
</feature>
<dbReference type="PANTHER" id="PTHR42643">
    <property type="entry name" value="IONOTROPIC RECEPTOR 20A-RELATED"/>
    <property type="match status" value="1"/>
</dbReference>
<evidence type="ECO:0000256" key="4">
    <source>
        <dbReference type="ARBA" id="ARBA00022692"/>
    </source>
</evidence>
<evidence type="ECO:0000313" key="16">
    <source>
        <dbReference type="Proteomes" id="UP000075884"/>
    </source>
</evidence>
<evidence type="ECO:0000313" key="15">
    <source>
        <dbReference type="EnsemblMetazoa" id="ADIR000871-PA"/>
    </source>
</evidence>
<keyword evidence="11" id="KW-0407">Ion channel</keyword>
<evidence type="ECO:0000256" key="6">
    <source>
        <dbReference type="ARBA" id="ARBA00023065"/>
    </source>
</evidence>
<feature type="transmembrane region" description="Helical" evidence="12">
    <location>
        <begin position="398"/>
        <end position="417"/>
    </location>
</feature>
<keyword evidence="3" id="KW-1003">Cell membrane</keyword>
<evidence type="ECO:0000256" key="1">
    <source>
        <dbReference type="ARBA" id="ARBA00004651"/>
    </source>
</evidence>
<evidence type="ECO:0000256" key="5">
    <source>
        <dbReference type="ARBA" id="ARBA00022989"/>
    </source>
</evidence>
<dbReference type="InterPro" id="IPR056198">
    <property type="entry name" value="LBD_receptor"/>
</dbReference>
<keyword evidence="10" id="KW-1071">Ligand-gated ion channel</keyword>
<name>A0A182MZR6_9DIPT</name>
<feature type="chain" id="PRO_5008129097" description="Ionotropic glutamate receptor L-glutamate and glycine-binding domain-containing protein" evidence="13">
    <location>
        <begin position="21"/>
        <end position="1269"/>
    </location>
</feature>
<proteinExistence type="predicted"/>
<keyword evidence="9" id="KW-0325">Glycoprotein</keyword>
<keyword evidence="7 12" id="KW-0472">Membrane</keyword>